<dbReference type="EMBL" id="JAQIBC010000012">
    <property type="protein sequence ID" value="MDM5264686.1"/>
    <property type="molecule type" value="Genomic_DNA"/>
</dbReference>
<evidence type="ECO:0000313" key="2">
    <source>
        <dbReference type="Proteomes" id="UP001169066"/>
    </source>
</evidence>
<name>A0ABT7QUH9_9BACT</name>
<keyword evidence="2" id="KW-1185">Reference proteome</keyword>
<dbReference type="Proteomes" id="UP001169066">
    <property type="component" value="Unassembled WGS sequence"/>
</dbReference>
<reference evidence="1" key="1">
    <citation type="submission" date="2023-01" db="EMBL/GenBank/DDBJ databases">
        <title>Sulfurovum sp. XTW-4 genome assembly.</title>
        <authorList>
            <person name="Wang J."/>
        </authorList>
    </citation>
    <scope>NUCLEOTIDE SEQUENCE</scope>
    <source>
        <strain evidence="1">XTW-4</strain>
    </source>
</reference>
<accession>A0ABT7QUH9</accession>
<dbReference type="RefSeq" id="WP_289402586.1">
    <property type="nucleotide sequence ID" value="NZ_JAQIBC010000012.1"/>
</dbReference>
<comment type="caution">
    <text evidence="1">The sequence shown here is derived from an EMBL/GenBank/DDBJ whole genome shotgun (WGS) entry which is preliminary data.</text>
</comment>
<organism evidence="1 2">
    <name type="scientific">Sulfurovum xiamenensis</name>
    <dbReference type="NCBI Taxonomy" id="3019066"/>
    <lineage>
        <taxon>Bacteria</taxon>
        <taxon>Pseudomonadati</taxon>
        <taxon>Campylobacterota</taxon>
        <taxon>Epsilonproteobacteria</taxon>
        <taxon>Campylobacterales</taxon>
        <taxon>Sulfurovaceae</taxon>
        <taxon>Sulfurovum</taxon>
    </lineage>
</organism>
<sequence length="311" mass="33216">MAMVFNNEVVTLIAMDQIKDNLLMAQTATNGAIEVGESIHKGDFLQSTIFDSLGEASRRDPTVDTAATPKRLSNLEQTDVKLYFKELVFATYTELARYGTSMEAMQTKLGEEIGNAVTRYILKRALISLVAAIGTEADSVHTTSVLNTITINDLNMGVFKFGDKSADIVTFVSPSIVVSKLIDGSLNSSGDQISYGAVYQGETGTLGRSLWMVDSDALTTTVNKVLGLAAGAIMIDESEAIRFFSQESVVNENAGMYLREEGAYTLKIKGFKYVSTQGANPTDATLGAAASWALVGDRKGSAGVLIKASAV</sequence>
<gene>
    <name evidence="1" type="ORF">PF327_10815</name>
</gene>
<dbReference type="Pfam" id="PF20036">
    <property type="entry name" value="Gp13-like"/>
    <property type="match status" value="1"/>
</dbReference>
<protein>
    <submittedName>
        <fullName evidence="1">Major capsid protein</fullName>
    </submittedName>
</protein>
<proteinExistence type="predicted"/>
<evidence type="ECO:0000313" key="1">
    <source>
        <dbReference type="EMBL" id="MDM5264686.1"/>
    </source>
</evidence>
<dbReference type="InterPro" id="IPR045404">
    <property type="entry name" value="Gp13-like"/>
</dbReference>